<evidence type="ECO:0000313" key="2">
    <source>
        <dbReference type="EMBL" id="CDW80637.1"/>
    </source>
</evidence>
<name>A0A078AGH1_STYLE</name>
<accession>A0A078AGH1</accession>
<keyword evidence="3" id="KW-1185">Reference proteome</keyword>
<feature type="transmembrane region" description="Helical" evidence="1">
    <location>
        <begin position="53"/>
        <end position="75"/>
    </location>
</feature>
<feature type="transmembrane region" description="Helical" evidence="1">
    <location>
        <begin position="12"/>
        <end position="33"/>
    </location>
</feature>
<dbReference type="InParanoid" id="A0A078AGH1"/>
<protein>
    <submittedName>
        <fullName evidence="2">Tetraspanin family protein</fullName>
    </submittedName>
</protein>
<dbReference type="AlphaFoldDB" id="A0A078AGH1"/>
<gene>
    <name evidence="2" type="primary">Contig4342.g4651</name>
    <name evidence="2" type="ORF">STYLEM_9640</name>
</gene>
<feature type="transmembrane region" description="Helical" evidence="1">
    <location>
        <begin position="283"/>
        <end position="305"/>
    </location>
</feature>
<feature type="transmembrane region" description="Helical" evidence="1">
    <location>
        <begin position="82"/>
        <end position="101"/>
    </location>
</feature>
<keyword evidence="1" id="KW-1133">Transmembrane helix</keyword>
<dbReference type="EMBL" id="CCKQ01009170">
    <property type="protein sequence ID" value="CDW80637.1"/>
    <property type="molecule type" value="Genomic_DNA"/>
</dbReference>
<keyword evidence="1" id="KW-0812">Transmembrane</keyword>
<reference evidence="2 3" key="1">
    <citation type="submission" date="2014-06" db="EMBL/GenBank/DDBJ databases">
        <authorList>
            <person name="Swart Estienne"/>
        </authorList>
    </citation>
    <scope>NUCLEOTIDE SEQUENCE [LARGE SCALE GENOMIC DNA]</scope>
    <source>
        <strain evidence="2 3">130c</strain>
    </source>
</reference>
<sequence length="321" mass="34587">MHYPGTPQNHLARLLLMFTAIELVVAGIFYSYYGYFVVGQSKSIAAAEGKSGVMWATFFLSLFLFGVAAFTSLVIKKMSNRCITIIYTFLLMCCLLIFGAFSVGGPMARDAVAQEFDSQCKNVSSDIFKVDALYGIGNAQLCGPSCACAADPKLWNEYSAPKNDQKASTTQNVLNAGTSTATSATSQVNNGIVYSATGAHNFPECKGISTTLQLFITANISNSGDELKLGISVLDGVERDFNCAGFCINSKFFTFSEVSQGPPPQTCVKAINQAMDGLARVTMFSGLVYFVSTLIGVVIAFMLICSRFDPKGHHFNELNES</sequence>
<organism evidence="2 3">
    <name type="scientific">Stylonychia lemnae</name>
    <name type="common">Ciliate</name>
    <dbReference type="NCBI Taxonomy" id="5949"/>
    <lineage>
        <taxon>Eukaryota</taxon>
        <taxon>Sar</taxon>
        <taxon>Alveolata</taxon>
        <taxon>Ciliophora</taxon>
        <taxon>Intramacronucleata</taxon>
        <taxon>Spirotrichea</taxon>
        <taxon>Stichotrichia</taxon>
        <taxon>Sporadotrichida</taxon>
        <taxon>Oxytrichidae</taxon>
        <taxon>Stylonychinae</taxon>
        <taxon>Stylonychia</taxon>
    </lineage>
</organism>
<keyword evidence="1" id="KW-0472">Membrane</keyword>
<evidence type="ECO:0000313" key="3">
    <source>
        <dbReference type="Proteomes" id="UP000039865"/>
    </source>
</evidence>
<dbReference type="Proteomes" id="UP000039865">
    <property type="component" value="Unassembled WGS sequence"/>
</dbReference>
<evidence type="ECO:0000256" key="1">
    <source>
        <dbReference type="SAM" id="Phobius"/>
    </source>
</evidence>
<proteinExistence type="predicted"/>